<dbReference type="GO" id="GO:0046982">
    <property type="term" value="F:protein heterodimerization activity"/>
    <property type="evidence" value="ECO:0007669"/>
    <property type="project" value="InterPro"/>
</dbReference>
<reference evidence="8 9" key="1">
    <citation type="submission" date="2014-09" db="EMBL/GenBank/DDBJ databases">
        <title>Draft genome sequence of an obligately methylotrophic methanogen, Methanococcoides methylutens, isolated from marine sediment.</title>
        <authorList>
            <person name="Guan Y."/>
            <person name="Ngugi D.K."/>
            <person name="Blom J."/>
            <person name="Ali S."/>
            <person name="Ferry J.G."/>
            <person name="Stingl U."/>
        </authorList>
    </citation>
    <scope>NUCLEOTIDE SEQUENCE [LARGE SCALE GENOMIC DNA]</scope>
    <source>
        <strain evidence="8 9">DSM 2657</strain>
    </source>
</reference>
<dbReference type="NCBIfam" id="NF043032">
    <property type="entry name" value="archaea_histone"/>
    <property type="match status" value="1"/>
</dbReference>
<dbReference type="AlphaFoldDB" id="A0A099T1S2"/>
<evidence type="ECO:0000256" key="3">
    <source>
        <dbReference type="ARBA" id="ARBA00008264"/>
    </source>
</evidence>
<comment type="caution">
    <text evidence="8">The sequence shown here is derived from an EMBL/GenBank/DDBJ whole genome shotgun (WGS) entry which is preliminary data.</text>
</comment>
<evidence type="ECO:0000256" key="1">
    <source>
        <dbReference type="ARBA" id="ARBA00004286"/>
    </source>
</evidence>
<dbReference type="InterPro" id="IPR050947">
    <property type="entry name" value="Archaeal_histone_HMF"/>
</dbReference>
<dbReference type="GO" id="GO:0003677">
    <property type="term" value="F:DNA binding"/>
    <property type="evidence" value="ECO:0007669"/>
    <property type="project" value="UniProtKB-KW"/>
</dbReference>
<comment type="similarity">
    <text evidence="3">Belongs to the archaeal histone HMF family.</text>
</comment>
<gene>
    <name evidence="8" type="ORF">LI82_10605</name>
</gene>
<keyword evidence="9" id="KW-1185">Reference proteome</keyword>
<dbReference type="PANTHER" id="PTHR47828">
    <property type="entry name" value="ARCHAEAL HISTONE A"/>
    <property type="match status" value="1"/>
</dbReference>
<dbReference type="CDD" id="cd22909">
    <property type="entry name" value="HFD_archaea_histone-like"/>
    <property type="match status" value="1"/>
</dbReference>
<dbReference type="SUPFAM" id="SSF47113">
    <property type="entry name" value="Histone-fold"/>
    <property type="match status" value="1"/>
</dbReference>
<dbReference type="OrthoDB" id="7514at2157"/>
<dbReference type="RefSeq" id="WP_048195467.1">
    <property type="nucleotide sequence ID" value="NZ_CAAGSM010000001.1"/>
</dbReference>
<dbReference type="EMBL" id="JRHO01000014">
    <property type="protein sequence ID" value="KGK98166.1"/>
    <property type="molecule type" value="Genomic_DNA"/>
</dbReference>
<evidence type="ECO:0000259" key="7">
    <source>
        <dbReference type="Pfam" id="PF00808"/>
    </source>
</evidence>
<protein>
    <submittedName>
        <fullName evidence="8">Histone</fullName>
    </submittedName>
</protein>
<evidence type="ECO:0000313" key="9">
    <source>
        <dbReference type="Proteomes" id="UP000029859"/>
    </source>
</evidence>
<keyword evidence="5" id="KW-0963">Cytoplasm</keyword>
<sequence length="73" mass="8058">MPILPLASVERLIRSADSERVSESAASALLDILEDYGVKISKEAIIYANHAGRKTVKAEDIKLAYDMLTKPRD</sequence>
<comment type="subcellular location">
    <subcellularLocation>
        <location evidence="1">Chromosome</location>
    </subcellularLocation>
    <subcellularLocation>
        <location evidence="2">Cytoplasm</location>
    </subcellularLocation>
</comment>
<dbReference type="InterPro" id="IPR050004">
    <property type="entry name" value="HmfB-like"/>
</dbReference>
<dbReference type="InterPro" id="IPR003958">
    <property type="entry name" value="CBFA_NFYB_domain"/>
</dbReference>
<evidence type="ECO:0000313" key="8">
    <source>
        <dbReference type="EMBL" id="KGK98166.1"/>
    </source>
</evidence>
<dbReference type="GO" id="GO:0005737">
    <property type="term" value="C:cytoplasm"/>
    <property type="evidence" value="ECO:0007669"/>
    <property type="project" value="UniProtKB-SubCell"/>
</dbReference>
<proteinExistence type="inferred from homology"/>
<dbReference type="Proteomes" id="UP000029859">
    <property type="component" value="Unassembled WGS sequence"/>
</dbReference>
<evidence type="ECO:0000256" key="2">
    <source>
        <dbReference type="ARBA" id="ARBA00004496"/>
    </source>
</evidence>
<dbReference type="Pfam" id="PF00808">
    <property type="entry name" value="CBFD_NFYB_HMF"/>
    <property type="match status" value="1"/>
</dbReference>
<keyword evidence="4" id="KW-0158">Chromosome</keyword>
<evidence type="ECO:0000256" key="5">
    <source>
        <dbReference type="ARBA" id="ARBA00022490"/>
    </source>
</evidence>
<dbReference type="PANTHER" id="PTHR47828:SF1">
    <property type="entry name" value="ARCHAEAL HISTONE A"/>
    <property type="match status" value="1"/>
</dbReference>
<evidence type="ECO:0000256" key="4">
    <source>
        <dbReference type="ARBA" id="ARBA00022454"/>
    </source>
</evidence>
<evidence type="ECO:0000256" key="6">
    <source>
        <dbReference type="ARBA" id="ARBA00023125"/>
    </source>
</evidence>
<dbReference type="Gene3D" id="1.10.20.10">
    <property type="entry name" value="Histone, subunit A"/>
    <property type="match status" value="1"/>
</dbReference>
<dbReference type="InterPro" id="IPR009072">
    <property type="entry name" value="Histone-fold"/>
</dbReference>
<dbReference type="GeneID" id="69200938"/>
<dbReference type="GO" id="GO:0005694">
    <property type="term" value="C:chromosome"/>
    <property type="evidence" value="ECO:0007669"/>
    <property type="project" value="UniProtKB-SubCell"/>
</dbReference>
<feature type="domain" description="Transcription factor CBF/NF-Y/archaeal histone" evidence="7">
    <location>
        <begin position="4"/>
        <end position="64"/>
    </location>
</feature>
<accession>A0A099T1S2</accession>
<organism evidence="8 9">
    <name type="scientific">Methanococcoides methylutens</name>
    <dbReference type="NCBI Taxonomy" id="2226"/>
    <lineage>
        <taxon>Archaea</taxon>
        <taxon>Methanobacteriati</taxon>
        <taxon>Methanobacteriota</taxon>
        <taxon>Stenosarchaea group</taxon>
        <taxon>Methanomicrobia</taxon>
        <taxon>Methanosarcinales</taxon>
        <taxon>Methanosarcinaceae</taxon>
        <taxon>Methanococcoides</taxon>
    </lineage>
</organism>
<name>A0A099T1S2_METMT</name>
<keyword evidence="6" id="KW-0238">DNA-binding</keyword>